<dbReference type="EMBL" id="JBHSXH010000003">
    <property type="protein sequence ID" value="MFC6823492.1"/>
    <property type="molecule type" value="Genomic_DNA"/>
</dbReference>
<gene>
    <name evidence="2" type="ORF">ACFQEV_00510</name>
</gene>
<evidence type="ECO:0000313" key="3">
    <source>
        <dbReference type="Proteomes" id="UP001596408"/>
    </source>
</evidence>
<reference evidence="2 3" key="1">
    <citation type="journal article" date="2019" name="Int. J. Syst. Evol. Microbiol.">
        <title>The Global Catalogue of Microorganisms (GCM) 10K type strain sequencing project: providing services to taxonomists for standard genome sequencing and annotation.</title>
        <authorList>
            <consortium name="The Broad Institute Genomics Platform"/>
            <consortium name="The Broad Institute Genome Sequencing Center for Infectious Disease"/>
            <person name="Wu L."/>
            <person name="Ma J."/>
        </authorList>
    </citation>
    <scope>NUCLEOTIDE SEQUENCE [LARGE SCALE GENOMIC DNA]</scope>
    <source>
        <strain evidence="2 3">YIM 94188</strain>
    </source>
</reference>
<keyword evidence="3" id="KW-1185">Reference proteome</keyword>
<dbReference type="InterPro" id="IPR027417">
    <property type="entry name" value="P-loop_NTPase"/>
</dbReference>
<dbReference type="Gene3D" id="3.40.50.300">
    <property type="entry name" value="P-loop containing nucleotide triphosphate hydrolases"/>
    <property type="match status" value="1"/>
</dbReference>
<dbReference type="AlphaFoldDB" id="A0ABD5TSA4"/>
<organism evidence="2 3">
    <name type="scientific">Halopelagius fulvigenes</name>
    <dbReference type="NCBI Taxonomy" id="1198324"/>
    <lineage>
        <taxon>Archaea</taxon>
        <taxon>Methanobacteriati</taxon>
        <taxon>Methanobacteriota</taxon>
        <taxon>Stenosarchaea group</taxon>
        <taxon>Halobacteria</taxon>
        <taxon>Halobacteriales</taxon>
        <taxon>Haloferacaceae</taxon>
    </lineage>
</organism>
<dbReference type="Proteomes" id="UP001596408">
    <property type="component" value="Unassembled WGS sequence"/>
</dbReference>
<evidence type="ECO:0000313" key="2">
    <source>
        <dbReference type="EMBL" id="MFC6823492.1"/>
    </source>
</evidence>
<comment type="caution">
    <text evidence="2">The sequence shown here is derived from an EMBL/GenBank/DDBJ whole genome shotgun (WGS) entry which is preliminary data.</text>
</comment>
<proteinExistence type="predicted"/>
<protein>
    <submittedName>
        <fullName evidence="2">Terminase large subunit domain-containing protein</fullName>
    </submittedName>
</protein>
<sequence length="496" mass="54885">MTTPTEKRLKRDLEEVKGGTDPAAGDVSVEWRDADPEARPDGIEFDADDATLYYDVWGAQSDCLDTIESDDYDLVAFLAGYGAGKSVFGARWLIANALDYPESSFLALGVDFQKARNTTYPKLFQQLPGERTDSVTSTFNGPESSPIVADYNRQSHLLTLHNGSTILLGSADKYSRYAGAEFGAVWADEPSHYGEVLHDLNDMITTRLRGVDGPKTQLWTLTGEGFNAAWEILEKRQDAEGDPIGLDINVLTASMLDNPYLTDGDKERFRRKFEGTGKEQQALHGGFAAATGLVYPAFDRDTHVLPRDEAHALVTDGWRIYGYDAGWNDPRVLLEIGKTSQGQLVVLDEFHESETHVEDAIAWLNENGKPKGTIYAEHEPSEIIKFQQAGYSAVKAEKSIDTGISEVRHRLEVDGEMNTRPKVSPTLDGDGDLVTFDSRPAAGLYVSKECQHLIREFFSYKEEQVGKSTATDHCLDALRYACMGHGKGRPKVPATW</sequence>
<feature type="compositionally biased region" description="Basic and acidic residues" evidence="1">
    <location>
        <begin position="1"/>
        <end position="18"/>
    </location>
</feature>
<accession>A0ABD5TSA4</accession>
<evidence type="ECO:0000256" key="1">
    <source>
        <dbReference type="SAM" id="MobiDB-lite"/>
    </source>
</evidence>
<name>A0ABD5TSA4_9EURY</name>
<dbReference type="Gene3D" id="3.30.420.280">
    <property type="match status" value="1"/>
</dbReference>
<dbReference type="RefSeq" id="WP_379691924.1">
    <property type="nucleotide sequence ID" value="NZ_JBHSXH010000003.1"/>
</dbReference>
<feature type="region of interest" description="Disordered" evidence="1">
    <location>
        <begin position="1"/>
        <end position="27"/>
    </location>
</feature>
<dbReference type="Pfam" id="PF03237">
    <property type="entry name" value="Terminase_6N"/>
    <property type="match status" value="1"/>
</dbReference>